<evidence type="ECO:0000313" key="4">
    <source>
        <dbReference type="Proteomes" id="UP001151287"/>
    </source>
</evidence>
<protein>
    <recommendedName>
        <fullName evidence="5">GDSL esterase/lipase</fullName>
    </recommendedName>
</protein>
<comment type="caution">
    <text evidence="3">The sequence shown here is derived from an EMBL/GenBank/DDBJ whole genome shotgun (WGS) entry which is preliminary data.</text>
</comment>
<feature type="signal peptide" evidence="2">
    <location>
        <begin position="1"/>
        <end position="20"/>
    </location>
</feature>
<accession>A0A9P9ZAB2</accession>
<dbReference type="Gene3D" id="3.40.50.1110">
    <property type="entry name" value="SGNH hydrolase"/>
    <property type="match status" value="1"/>
</dbReference>
<evidence type="ECO:0008006" key="5">
    <source>
        <dbReference type="Google" id="ProtNLM"/>
    </source>
</evidence>
<comment type="similarity">
    <text evidence="1">Belongs to the 'GDSL' lipolytic enzyme family.</text>
</comment>
<dbReference type="PANTHER" id="PTHR22835">
    <property type="entry name" value="ZINC FINGER FYVE DOMAIN CONTAINING PROTEIN"/>
    <property type="match status" value="1"/>
</dbReference>
<evidence type="ECO:0000256" key="1">
    <source>
        <dbReference type="ARBA" id="ARBA00008668"/>
    </source>
</evidence>
<organism evidence="3 4">
    <name type="scientific">Rhynchospora breviuscula</name>
    <dbReference type="NCBI Taxonomy" id="2022672"/>
    <lineage>
        <taxon>Eukaryota</taxon>
        <taxon>Viridiplantae</taxon>
        <taxon>Streptophyta</taxon>
        <taxon>Embryophyta</taxon>
        <taxon>Tracheophyta</taxon>
        <taxon>Spermatophyta</taxon>
        <taxon>Magnoliopsida</taxon>
        <taxon>Liliopsida</taxon>
        <taxon>Poales</taxon>
        <taxon>Cyperaceae</taxon>
        <taxon>Cyperoideae</taxon>
        <taxon>Rhynchosporeae</taxon>
        <taxon>Rhynchospora</taxon>
    </lineage>
</organism>
<dbReference type="EMBL" id="JAMQYH010000005">
    <property type="protein sequence ID" value="KAJ1685246.1"/>
    <property type="molecule type" value="Genomic_DNA"/>
</dbReference>
<dbReference type="AlphaFoldDB" id="A0A9P9ZAB2"/>
<dbReference type="InterPro" id="IPR036514">
    <property type="entry name" value="SGNH_hydro_sf"/>
</dbReference>
<evidence type="ECO:0000313" key="3">
    <source>
        <dbReference type="EMBL" id="KAJ1685246.1"/>
    </source>
</evidence>
<keyword evidence="2" id="KW-0732">Signal</keyword>
<gene>
    <name evidence="3" type="ORF">LUZ63_016636</name>
</gene>
<reference evidence="3" key="1">
    <citation type="journal article" date="2022" name="Cell">
        <title>Repeat-based holocentromeres influence genome architecture and karyotype evolution.</title>
        <authorList>
            <person name="Hofstatter P.G."/>
            <person name="Thangavel G."/>
            <person name="Lux T."/>
            <person name="Neumann P."/>
            <person name="Vondrak T."/>
            <person name="Novak P."/>
            <person name="Zhang M."/>
            <person name="Costa L."/>
            <person name="Castellani M."/>
            <person name="Scott A."/>
            <person name="Toegelov H."/>
            <person name="Fuchs J."/>
            <person name="Mata-Sucre Y."/>
            <person name="Dias Y."/>
            <person name="Vanzela A.L.L."/>
            <person name="Huettel B."/>
            <person name="Almeida C.C.S."/>
            <person name="Simkova H."/>
            <person name="Souza G."/>
            <person name="Pedrosa-Harand A."/>
            <person name="Macas J."/>
            <person name="Mayer K.F.X."/>
            <person name="Houben A."/>
            <person name="Marques A."/>
        </authorList>
    </citation>
    <scope>NUCLEOTIDE SEQUENCE</scope>
    <source>
        <strain evidence="3">RhyBre1mFocal</strain>
    </source>
</reference>
<evidence type="ECO:0000256" key="2">
    <source>
        <dbReference type="SAM" id="SignalP"/>
    </source>
</evidence>
<keyword evidence="4" id="KW-1185">Reference proteome</keyword>
<dbReference type="OrthoDB" id="689915at2759"/>
<proteinExistence type="inferred from homology"/>
<dbReference type="PANTHER" id="PTHR22835:SF681">
    <property type="entry name" value="OS01G0216300 PROTEIN"/>
    <property type="match status" value="1"/>
</dbReference>
<dbReference type="Proteomes" id="UP001151287">
    <property type="component" value="Unassembled WGS sequence"/>
</dbReference>
<feature type="chain" id="PRO_5040354221" description="GDSL esterase/lipase" evidence="2">
    <location>
        <begin position="21"/>
        <end position="154"/>
    </location>
</feature>
<sequence length="154" mass="17273">MELLLPCVIIFMSSFNHASCSQYDRLYSAIFSFGDSYANTGNFITVMKEQIAYNVSEHPPYGMTYFGQPTSRGSNGRHSQDLGLPLQPPYFSQDHDFSNGANFAFIGAPALSIDDYLHQQVISSFYPVDISLQVQLGWFEQLKPSQCNLTECVC</sequence>
<name>A0A9P9ZAB2_9POAL</name>